<feature type="active site" evidence="1">
    <location>
        <position position="37"/>
    </location>
</feature>
<feature type="active site" evidence="1">
    <location>
        <position position="19"/>
    </location>
</feature>
<dbReference type="EC" id="3.6.1.7" evidence="1"/>
<dbReference type="SUPFAM" id="SSF54975">
    <property type="entry name" value="Acylphosphatase/BLUF domain-like"/>
    <property type="match status" value="1"/>
</dbReference>
<dbReference type="Proteomes" id="UP001369815">
    <property type="component" value="Unassembled WGS sequence"/>
</dbReference>
<evidence type="ECO:0000313" key="4">
    <source>
        <dbReference type="EMBL" id="KAK6954090.1"/>
    </source>
</evidence>
<dbReference type="InterPro" id="IPR001792">
    <property type="entry name" value="Acylphosphatase-like_dom"/>
</dbReference>
<feature type="domain" description="Acylphosphatase-like" evidence="3">
    <location>
        <begin position="4"/>
        <end position="91"/>
    </location>
</feature>
<evidence type="ECO:0000259" key="3">
    <source>
        <dbReference type="PROSITE" id="PS51160"/>
    </source>
</evidence>
<dbReference type="Gene3D" id="3.30.70.100">
    <property type="match status" value="1"/>
</dbReference>
<comment type="caution">
    <text evidence="4">The sequence shown here is derived from an EMBL/GenBank/DDBJ whole genome shotgun (WGS) entry which is preliminary data.</text>
</comment>
<dbReference type="GO" id="GO:0003998">
    <property type="term" value="F:acylphosphatase activity"/>
    <property type="evidence" value="ECO:0007669"/>
    <property type="project" value="UniProtKB-EC"/>
</dbReference>
<dbReference type="EMBL" id="JBANMG010000004">
    <property type="protein sequence ID" value="KAK6954090.1"/>
    <property type="molecule type" value="Genomic_DNA"/>
</dbReference>
<organism evidence="4 5">
    <name type="scientific">Daldinia eschscholtzii</name>
    <dbReference type="NCBI Taxonomy" id="292717"/>
    <lineage>
        <taxon>Eukaryota</taxon>
        <taxon>Fungi</taxon>
        <taxon>Dikarya</taxon>
        <taxon>Ascomycota</taxon>
        <taxon>Pezizomycotina</taxon>
        <taxon>Sordariomycetes</taxon>
        <taxon>Xylariomycetidae</taxon>
        <taxon>Xylariales</taxon>
        <taxon>Hypoxylaceae</taxon>
        <taxon>Daldinia</taxon>
    </lineage>
</organism>
<evidence type="ECO:0000313" key="5">
    <source>
        <dbReference type="Proteomes" id="UP001369815"/>
    </source>
</evidence>
<proteinExistence type="inferred from homology"/>
<protein>
    <recommendedName>
        <fullName evidence="1">acylphosphatase</fullName>
        <ecNumber evidence="1">3.6.1.7</ecNumber>
    </recommendedName>
</protein>
<evidence type="ECO:0000256" key="2">
    <source>
        <dbReference type="RuleBase" id="RU004168"/>
    </source>
</evidence>
<evidence type="ECO:0000256" key="1">
    <source>
        <dbReference type="PROSITE-ProRule" id="PRU00520"/>
    </source>
</evidence>
<reference evidence="4 5" key="1">
    <citation type="journal article" date="2024" name="Front Chem Biol">
        <title>Unveiling the potential of Daldinia eschscholtzii MFLUCC 19-0629 through bioactivity and bioinformatics studies for enhanced sustainable agriculture production.</title>
        <authorList>
            <person name="Brooks S."/>
            <person name="Weaver J.A."/>
            <person name="Klomchit A."/>
            <person name="Alharthi S.A."/>
            <person name="Onlamun T."/>
            <person name="Nurani R."/>
            <person name="Vong T.K."/>
            <person name="Alberti F."/>
            <person name="Greco C."/>
        </authorList>
    </citation>
    <scope>NUCLEOTIDE SEQUENCE [LARGE SCALE GENOMIC DNA]</scope>
    <source>
        <strain evidence="4">MFLUCC 19-0629</strain>
    </source>
</reference>
<dbReference type="InterPro" id="IPR017968">
    <property type="entry name" value="Acylphosphatase_CS"/>
</dbReference>
<comment type="similarity">
    <text evidence="2">Belongs to the acylphosphatase family.</text>
</comment>
<accession>A0AAX6MN53</accession>
<comment type="catalytic activity">
    <reaction evidence="1">
        <text>an acyl phosphate + H2O = a carboxylate + phosphate + H(+)</text>
        <dbReference type="Rhea" id="RHEA:14965"/>
        <dbReference type="ChEBI" id="CHEBI:15377"/>
        <dbReference type="ChEBI" id="CHEBI:15378"/>
        <dbReference type="ChEBI" id="CHEBI:29067"/>
        <dbReference type="ChEBI" id="CHEBI:43474"/>
        <dbReference type="ChEBI" id="CHEBI:59918"/>
        <dbReference type="EC" id="3.6.1.7"/>
    </reaction>
</comment>
<dbReference type="Pfam" id="PF00708">
    <property type="entry name" value="Acylphosphatase"/>
    <property type="match status" value="1"/>
</dbReference>
<dbReference type="PROSITE" id="PS51160">
    <property type="entry name" value="ACYLPHOSPHATASE_3"/>
    <property type="match status" value="1"/>
</dbReference>
<name>A0AAX6MN53_9PEZI</name>
<keyword evidence="5" id="KW-1185">Reference proteome</keyword>
<gene>
    <name evidence="4" type="ORF">Daesc_004052</name>
</gene>
<dbReference type="AlphaFoldDB" id="A0AAX6MN53"/>
<dbReference type="InterPro" id="IPR036046">
    <property type="entry name" value="Acylphosphatase-like_dom_sf"/>
</dbReference>
<dbReference type="PANTHER" id="PTHR47268:SF4">
    <property type="entry name" value="ACYLPHOSPHATASE"/>
    <property type="match status" value="1"/>
</dbReference>
<dbReference type="PANTHER" id="PTHR47268">
    <property type="entry name" value="ACYLPHOSPHATASE"/>
    <property type="match status" value="1"/>
</dbReference>
<keyword evidence="1" id="KW-0378">Hydrolase</keyword>
<dbReference type="InterPro" id="IPR020456">
    <property type="entry name" value="Acylphosphatase"/>
</dbReference>
<dbReference type="PRINTS" id="PR00112">
    <property type="entry name" value="ACYLPHPHTASE"/>
</dbReference>
<sequence>MTQRVYFLAHGRVQGVSYRYFAQKKAAEHGITGWCRNTEHGKVEGEAQGHEDSIQLFLKELDKGPTHAHVVKLDKEPRDVQEGEAHFEVRR</sequence>
<dbReference type="PROSITE" id="PS00151">
    <property type="entry name" value="ACYLPHOSPHATASE_2"/>
    <property type="match status" value="1"/>
</dbReference>